<dbReference type="Pfam" id="PF13561">
    <property type="entry name" value="adh_short_C2"/>
    <property type="match status" value="1"/>
</dbReference>
<dbReference type="AlphaFoldDB" id="A0A382VTN6"/>
<dbReference type="InterPro" id="IPR036291">
    <property type="entry name" value="NAD(P)-bd_dom_sf"/>
</dbReference>
<dbReference type="PANTHER" id="PTHR42760">
    <property type="entry name" value="SHORT-CHAIN DEHYDROGENASES/REDUCTASES FAMILY MEMBER"/>
    <property type="match status" value="1"/>
</dbReference>
<proteinExistence type="inferred from homology"/>
<protein>
    <recommendedName>
        <fullName evidence="3">SDR family oxidoreductase</fullName>
    </recommendedName>
</protein>
<dbReference type="Gene3D" id="3.40.50.720">
    <property type="entry name" value="NAD(P)-binding Rossmann-like Domain"/>
    <property type="match status" value="1"/>
</dbReference>
<organism evidence="2">
    <name type="scientific">marine metagenome</name>
    <dbReference type="NCBI Taxonomy" id="408172"/>
    <lineage>
        <taxon>unclassified sequences</taxon>
        <taxon>metagenomes</taxon>
        <taxon>ecological metagenomes</taxon>
    </lineage>
</organism>
<dbReference type="InterPro" id="IPR002347">
    <property type="entry name" value="SDR_fam"/>
</dbReference>
<feature type="non-terminal residue" evidence="2">
    <location>
        <position position="1"/>
    </location>
</feature>
<evidence type="ECO:0000313" key="2">
    <source>
        <dbReference type="EMBL" id="SVD49956.1"/>
    </source>
</evidence>
<comment type="similarity">
    <text evidence="1">Belongs to the short-chain dehydrogenases/reductases (SDR) family.</text>
</comment>
<name>A0A382VTN6_9ZZZZ</name>
<accession>A0A382VTN6</accession>
<dbReference type="SUPFAM" id="SSF51735">
    <property type="entry name" value="NAD(P)-binding Rossmann-fold domains"/>
    <property type="match status" value="1"/>
</dbReference>
<evidence type="ECO:0008006" key="3">
    <source>
        <dbReference type="Google" id="ProtNLM"/>
    </source>
</evidence>
<evidence type="ECO:0000256" key="1">
    <source>
        <dbReference type="ARBA" id="ARBA00006484"/>
    </source>
</evidence>
<dbReference type="PRINTS" id="PR00081">
    <property type="entry name" value="GDHRDH"/>
</dbReference>
<reference evidence="2" key="1">
    <citation type="submission" date="2018-05" db="EMBL/GenBank/DDBJ databases">
        <authorList>
            <person name="Lanie J.A."/>
            <person name="Ng W.-L."/>
            <person name="Kazmierczak K.M."/>
            <person name="Andrzejewski T.M."/>
            <person name="Davidsen T.M."/>
            <person name="Wayne K.J."/>
            <person name="Tettelin H."/>
            <person name="Glass J.I."/>
            <person name="Rusch D."/>
            <person name="Podicherti R."/>
            <person name="Tsui H.-C.T."/>
            <person name="Winkler M.E."/>
        </authorList>
    </citation>
    <scope>NUCLEOTIDE SEQUENCE</scope>
</reference>
<dbReference type="GO" id="GO:0016616">
    <property type="term" value="F:oxidoreductase activity, acting on the CH-OH group of donors, NAD or NADP as acceptor"/>
    <property type="evidence" value="ECO:0007669"/>
    <property type="project" value="TreeGrafter"/>
</dbReference>
<gene>
    <name evidence="2" type="ORF">METZ01_LOCUS402810</name>
</gene>
<sequence>RQGADVIVNGRSNREAAEATAEEARALGVRAITLLADAGDQGQVETMVDAALEEFGRIDIAIANAAWRGSSSLIEMSNEDWRACAAVNFDGPFYLARAVLPSMVENEYGRIITVSGLNSFHGRPGWSHVCGSKMGAIGMTRALATEVAQYNIMVNHVVPGAYVAHQDLNRIPVGRLGLPEELANLYAFLASEESNFITGQVFHHNGGELRV</sequence>
<dbReference type="EMBL" id="UINC01154586">
    <property type="protein sequence ID" value="SVD49956.1"/>
    <property type="molecule type" value="Genomic_DNA"/>
</dbReference>